<dbReference type="EMBL" id="BLAL01000011">
    <property type="protein sequence ID" value="GES73886.1"/>
    <property type="molecule type" value="Genomic_DNA"/>
</dbReference>
<dbReference type="AlphaFoldDB" id="A0A8H3KTG6"/>
<sequence>MWLKIFLTPSTGIPNSDNFVQDPLNHHEFDFYRNPTPFLHIITNDKKASLTESVYKSTSKYLNKKFKVSLLLTHFFKLQKVIPKHIQHKYFTFLRDSLYKCLSIIESRFILGIFIPCCYPSGFLSSSPDLKENTCCTLPTPIVYSRYNNFRCVGCGLHNKLVPKYSKSSNNSTTTPSAQRTVALVNIHQKWSSQSINQVYSNRKVPDNPNQPTRTPTKKFLFTKYKTLCDSVRTFNRHVTHLRKGVHDKRPHLTQYLPITKAVPVVTDTRITRKYRFALIPGSDRWWQWVKDRYQKHCKEIEKARVRPRFPDWNITHDRYRHRLDKLNYLMECTDIVHDAYDFQNFGKTLQTAKKNSTPRSLTHWRLLTQQPLGVEGYPGGLERYLNILKPDPNEHDHSYDPDEFRLKHPYYSLLYMDYHYHFVRFSKRPCVNFDHVLTK</sequence>
<dbReference type="Proteomes" id="UP000615446">
    <property type="component" value="Unassembled WGS sequence"/>
</dbReference>
<accession>A0A8H3KTG6</accession>
<evidence type="ECO:0000313" key="2">
    <source>
        <dbReference type="Proteomes" id="UP000615446"/>
    </source>
</evidence>
<reference evidence="1" key="1">
    <citation type="submission" date="2019-10" db="EMBL/GenBank/DDBJ databases">
        <title>Conservation and host-specific expression of non-tandemly repeated heterogenous ribosome RNA gene in arbuscular mycorrhizal fungi.</title>
        <authorList>
            <person name="Maeda T."/>
            <person name="Kobayashi Y."/>
            <person name="Nakagawa T."/>
            <person name="Ezawa T."/>
            <person name="Yamaguchi K."/>
            <person name="Bino T."/>
            <person name="Nishimoto Y."/>
            <person name="Shigenobu S."/>
            <person name="Kawaguchi M."/>
        </authorList>
    </citation>
    <scope>NUCLEOTIDE SEQUENCE</scope>
    <source>
        <strain evidence="1">HR1</strain>
    </source>
</reference>
<protein>
    <submittedName>
        <fullName evidence="1">Uncharacterized protein</fullName>
    </submittedName>
</protein>
<comment type="caution">
    <text evidence="1">The sequence shown here is derived from an EMBL/GenBank/DDBJ whole genome shotgun (WGS) entry which is preliminary data.</text>
</comment>
<name>A0A8H3KTG6_9GLOM</name>
<proteinExistence type="predicted"/>
<organism evidence="1 2">
    <name type="scientific">Rhizophagus clarus</name>
    <dbReference type="NCBI Taxonomy" id="94130"/>
    <lineage>
        <taxon>Eukaryota</taxon>
        <taxon>Fungi</taxon>
        <taxon>Fungi incertae sedis</taxon>
        <taxon>Mucoromycota</taxon>
        <taxon>Glomeromycotina</taxon>
        <taxon>Glomeromycetes</taxon>
        <taxon>Glomerales</taxon>
        <taxon>Glomeraceae</taxon>
        <taxon>Rhizophagus</taxon>
    </lineage>
</organism>
<evidence type="ECO:0000313" key="1">
    <source>
        <dbReference type="EMBL" id="GES73886.1"/>
    </source>
</evidence>
<gene>
    <name evidence="1" type="ORF">RCL2_000139300</name>
</gene>